<proteinExistence type="predicted"/>
<name>A0A2T3IEG2_9GAMM</name>
<evidence type="ECO:0000313" key="2">
    <source>
        <dbReference type="Proteomes" id="UP000240254"/>
    </source>
</evidence>
<accession>A0A2T3IEG2</accession>
<sequence>MVRHSPKKLKVFTHLFCYLLDCYDKQKVCVLARSSASYDGRVAASVADFFESEGLAHNIIGYSYDNSDENGNASSIIPTQLFIEECTRHNVVYSLKNDIPFIEVRDDEKQSLDIDLIKKEDKKNFNMVAKPVRNHNKLWLNHTATLNGFELSPFAKRIFNKDLEHGGRFYCPFQNMPSSDRDNILIDGEKTVELDFKAIHINILYSLANKQLKGDPYLVDGIERKVMKSLMLRLVNSESISGFKAIITKSGNPKNKAIYAQYCRDLLLYDQEKTLANEYVKPRNPFPFENYIPGIPDDVTGDDVYKIITDKHHVIAHMFGADLLGTRLQNIDSNIMAEILMNLAKQGIPALPVHDSVIVKESDQAIANDVMKKAYFKIMKHDIDVTTK</sequence>
<dbReference type="EMBL" id="PYMK01000042">
    <property type="protein sequence ID" value="PSU21970.1"/>
    <property type="molecule type" value="Genomic_DNA"/>
</dbReference>
<comment type="caution">
    <text evidence="1">The sequence shown here is derived from an EMBL/GenBank/DDBJ whole genome shotgun (WGS) entry which is preliminary data.</text>
</comment>
<gene>
    <name evidence="1" type="ORF">CTM88_20585</name>
</gene>
<evidence type="ECO:0000313" key="1">
    <source>
        <dbReference type="EMBL" id="PSU21970.1"/>
    </source>
</evidence>
<organism evidence="1 2">
    <name type="scientific">Photobacterium aquimaris</name>
    <dbReference type="NCBI Taxonomy" id="512643"/>
    <lineage>
        <taxon>Bacteria</taxon>
        <taxon>Pseudomonadati</taxon>
        <taxon>Pseudomonadota</taxon>
        <taxon>Gammaproteobacteria</taxon>
        <taxon>Vibrionales</taxon>
        <taxon>Vibrionaceae</taxon>
        <taxon>Photobacterium</taxon>
    </lineage>
</organism>
<dbReference type="AlphaFoldDB" id="A0A2T3IEG2"/>
<reference evidence="1 2" key="1">
    <citation type="submission" date="2018-03" db="EMBL/GenBank/DDBJ databases">
        <title>Whole genome sequencing of Histamine producing bacteria.</title>
        <authorList>
            <person name="Butler K."/>
        </authorList>
    </citation>
    <scope>NUCLEOTIDE SEQUENCE [LARGE SCALE GENOMIC DNA]</scope>
    <source>
        <strain evidence="1 2">BS2</strain>
    </source>
</reference>
<evidence type="ECO:0008006" key="3">
    <source>
        <dbReference type="Google" id="ProtNLM"/>
    </source>
</evidence>
<protein>
    <recommendedName>
        <fullName evidence="3">DNA-directed DNA polymerase family A palm domain-containing protein</fullName>
    </recommendedName>
</protein>
<dbReference type="Proteomes" id="UP000240254">
    <property type="component" value="Unassembled WGS sequence"/>
</dbReference>